<evidence type="ECO:0000313" key="2">
    <source>
        <dbReference type="Proteomes" id="UP001432360"/>
    </source>
</evidence>
<dbReference type="InterPro" id="IPR056209">
    <property type="entry name" value="SU10_adaptor"/>
</dbReference>
<protein>
    <submittedName>
        <fullName evidence="1">Uncharacterized protein</fullName>
    </submittedName>
</protein>
<evidence type="ECO:0000313" key="1">
    <source>
        <dbReference type="EMBL" id="WVT04604.1"/>
    </source>
</evidence>
<dbReference type="RefSeq" id="WP_331373765.1">
    <property type="nucleotide sequence ID" value="NZ_CP133148.1"/>
</dbReference>
<proteinExistence type="predicted"/>
<keyword evidence="2" id="KW-1185">Reference proteome</keyword>
<dbReference type="Proteomes" id="UP001432360">
    <property type="component" value="Chromosome"/>
</dbReference>
<reference evidence="1" key="1">
    <citation type="submission" date="2023-08" db="EMBL/GenBank/DDBJ databases">
        <title>Complete genome sequence of Sinorhizobium chiapanecum ITTG S70 isolated from Acaciella angustissima nodules in Chiapas-Mexico.</title>
        <authorList>
            <person name="Rincon-Rosales R."/>
            <person name="Rogel M.A."/>
            <person name="Rincon-Medina C.I."/>
            <person name="Guerrero G."/>
            <person name="Manzano-Gomez L.A."/>
            <person name="Lopez-Lopez A."/>
            <person name="Rincon Molina F.A."/>
            <person name="Martinez-Romero E."/>
        </authorList>
    </citation>
    <scope>NUCLEOTIDE SEQUENCE</scope>
    <source>
        <strain evidence="1">ITTG S70</strain>
    </source>
</reference>
<dbReference type="EMBL" id="CP133148">
    <property type="protein sequence ID" value="WVT04604.1"/>
    <property type="molecule type" value="Genomic_DNA"/>
</dbReference>
<accession>A0ABZ2BAR2</accession>
<gene>
    <name evidence="1" type="ORF">RB548_04120</name>
</gene>
<sequence>MPKASELMALAAIQLLDEDHIRWTLAELAGWINEGVKAIVLAKPSAASMTAALQLGQGTRQALPADIDGKAPIQLLGVNRNLASTATPRLGLRAIRTAARDQIDAQEPNWHNRSYVPYRKEARQVVFDEQVPTEFYVYPGNDGTGIVEVAFSYVPTPVTLAEGADAELLESWAIDVGLPEPYSVPLLDYVLYRCHSKDDTAADTVKAQSHYQLFAAAVGIKVQVEGANNPNRRR</sequence>
<dbReference type="Pfam" id="PF24175">
    <property type="entry name" value="SU10_adaptor"/>
    <property type="match status" value="1"/>
</dbReference>
<organism evidence="1 2">
    <name type="scientific">Sinorhizobium chiapasense</name>
    <dbReference type="NCBI Taxonomy" id="501572"/>
    <lineage>
        <taxon>Bacteria</taxon>
        <taxon>Pseudomonadati</taxon>
        <taxon>Pseudomonadota</taxon>
        <taxon>Alphaproteobacteria</taxon>
        <taxon>Hyphomicrobiales</taxon>
        <taxon>Rhizobiaceae</taxon>
        <taxon>Sinorhizobium/Ensifer group</taxon>
        <taxon>Sinorhizobium</taxon>
    </lineage>
</organism>
<name>A0ABZ2BAR2_9HYPH</name>